<dbReference type="Pfam" id="PF13491">
    <property type="entry name" value="FtsK_4TM"/>
    <property type="match status" value="1"/>
</dbReference>
<evidence type="ECO:0000256" key="15">
    <source>
        <dbReference type="SAM" id="Coils"/>
    </source>
</evidence>
<evidence type="ECO:0000256" key="12">
    <source>
        <dbReference type="ARBA" id="ARBA00023306"/>
    </source>
</evidence>
<comment type="caution">
    <text evidence="18">The sequence shown here is derived from an EMBL/GenBank/DDBJ whole genome shotgun (WGS) entry which is preliminary data.</text>
</comment>
<organism evidence="18 19">
    <name type="scientific">Brachyspira innocens</name>
    <dbReference type="NCBI Taxonomy" id="13264"/>
    <lineage>
        <taxon>Bacteria</taxon>
        <taxon>Pseudomonadati</taxon>
        <taxon>Spirochaetota</taxon>
        <taxon>Spirochaetia</taxon>
        <taxon>Brachyspirales</taxon>
        <taxon>Brachyspiraceae</taxon>
        <taxon>Brachyspira</taxon>
    </lineage>
</organism>
<evidence type="ECO:0000256" key="13">
    <source>
        <dbReference type="ARBA" id="ARBA00025923"/>
    </source>
</evidence>
<dbReference type="Gene3D" id="3.30.980.40">
    <property type="match status" value="1"/>
</dbReference>
<dbReference type="InterPro" id="IPR003593">
    <property type="entry name" value="AAA+_ATPase"/>
</dbReference>
<dbReference type="Pfam" id="PF17854">
    <property type="entry name" value="FtsK_alpha"/>
    <property type="match status" value="1"/>
</dbReference>
<comment type="subcellular location">
    <subcellularLocation>
        <location evidence="1">Cell membrane</location>
        <topology evidence="1">Multi-pass membrane protein</topology>
    </subcellularLocation>
</comment>
<evidence type="ECO:0000256" key="1">
    <source>
        <dbReference type="ARBA" id="ARBA00004651"/>
    </source>
</evidence>
<comment type="subunit">
    <text evidence="13">Homohexamer. Forms a ring that surrounds DNA.</text>
</comment>
<dbReference type="Pfam" id="PF09397">
    <property type="entry name" value="FtsK_gamma"/>
    <property type="match status" value="1"/>
</dbReference>
<dbReference type="SUPFAM" id="SSF52540">
    <property type="entry name" value="P-loop containing nucleoside triphosphate hydrolases"/>
    <property type="match status" value="1"/>
</dbReference>
<evidence type="ECO:0000256" key="3">
    <source>
        <dbReference type="ARBA" id="ARBA00022475"/>
    </source>
</evidence>
<keyword evidence="11 16" id="KW-0472">Membrane</keyword>
<dbReference type="SMART" id="SM00843">
    <property type="entry name" value="Ftsk_gamma"/>
    <property type="match status" value="1"/>
</dbReference>
<keyword evidence="10" id="KW-0238">DNA-binding</keyword>
<proteinExistence type="inferred from homology"/>
<dbReference type="SUPFAM" id="SSF46785">
    <property type="entry name" value="Winged helix' DNA-binding domain"/>
    <property type="match status" value="1"/>
</dbReference>
<dbReference type="InterPro" id="IPR041027">
    <property type="entry name" value="FtsK_alpha"/>
</dbReference>
<evidence type="ECO:0000256" key="8">
    <source>
        <dbReference type="ARBA" id="ARBA00022840"/>
    </source>
</evidence>
<dbReference type="InterPro" id="IPR027417">
    <property type="entry name" value="P-loop_NTPase"/>
</dbReference>
<dbReference type="PANTHER" id="PTHR22683:SF41">
    <property type="entry name" value="DNA TRANSLOCASE FTSK"/>
    <property type="match status" value="1"/>
</dbReference>
<dbReference type="RefSeq" id="WP_304392220.1">
    <property type="nucleotide sequence ID" value="NZ_JAUPBM010000005.1"/>
</dbReference>
<evidence type="ECO:0000313" key="19">
    <source>
        <dbReference type="Proteomes" id="UP001175147"/>
    </source>
</evidence>
<keyword evidence="19" id="KW-1185">Reference proteome</keyword>
<keyword evidence="12" id="KW-0131">Cell cycle</keyword>
<sequence>MFGLFKRKLAIQKRAEIRNANKKHTSDNFDDNYEETYENRNIFFDIAGFLCILFSGILLLSYFSMNMEDLNSGKEVRNLLGIFGAYISAYSFLAFGFSSYVIPAFFMYAGVNIILKNSTDKILVSALSSSILMILLSILLNIFLGNLDFYNKGGMMGEFIGGSLVSLFGKTGAVMIVLSAFLITAIIFAKVSIMDLVNYLIDMFKNVKVIEKKVVDGIKDFEMKNMHHDDSIMNNHTSENNSSGSKSYTKDYLPLFYTKEVSELELKSIPFIEKVNDFDEKSYRENFLHKNNVSHNFNDNFFNRTSKESKEIDSIVSELKNHRFGGINVNTMETREEDLGLTLAEAVFGRDRANRVNNNTYESSMEREDNFYREYYNDIINKKKNNEIEYSNNKIEDNEIFEGLDYNINYLRKSDFKRAAYDDSVNNYAKYNVSEQYVKAKETESFDEDFIYYNEADENNLNTENNFNIEEEDSFEKLQRLVEENKESKKIKEIEEAEHNADIDNIIETINNRKDNIEAEKYVSNVQSRNSNNNKKEVFEFAMGYASKRAYNRADHIPNYGSSSYHNSIDTRIDEFDLDEEELYNADNNSDSIEDIRLKTRTVNKTSDYEEENNYLNDPYLDSSKYNLDSKINDNIPAENISEIAAIEENNNNITEDFNESADKENSDNIFDNNSEINNAPKEEAAGFINMESQRNVDTLNKPKKVILGTKNIRNMDSERIQSNFDTKYVDKHYKHPPFDLLNRSIPVNDGAMMESIKQTAMQLEHTLLDFNIEAKVTGVSRGPVITRYELEIASGIRVSKISNLTDNIALALASESVRIIAPIPGRSVIGIEIPNKVRNAVFLRDVLESSDFRQSKLDIPFVLGKGIYGNNVISDMSEAPHLLVAGTTGSGKSVCLSTIILSLLYKFRPDELKFIFVDKKRVELSIYNGIPHLMSPVVSDEKKATIVLRYIVDIMEKRYERMERFFVRNVKTYNEKVRQLLKEGETEFNGEPLEFFPYIVLVIDELHNLMVVASKEVEDLISRLAGMSRAVGIHLIIATQRPSADVVTGVIKANLPTRIAFQVPNKTNSRIIIDMSGAEQLLGKGDALFCASGSQMPDRVQGAFVSDNEVKKVVDYLSGQMSPMFDESLIAALEGSDADDKNSDEEDILDEELWEDAVQLVARTGKASASFLQRRLKIGYNRAARIVEIMERQGIVGPENGSKPREVLITLDE</sequence>
<comment type="similarity">
    <text evidence="2">Belongs to the FtsK/SpoIIIE/SftA family.</text>
</comment>
<evidence type="ECO:0000256" key="5">
    <source>
        <dbReference type="ARBA" id="ARBA00022692"/>
    </source>
</evidence>
<dbReference type="InterPro" id="IPR036390">
    <property type="entry name" value="WH_DNA-bd_sf"/>
</dbReference>
<evidence type="ECO:0000256" key="2">
    <source>
        <dbReference type="ARBA" id="ARBA00006474"/>
    </source>
</evidence>
<keyword evidence="7" id="KW-0159">Chromosome partition</keyword>
<dbReference type="SMART" id="SM00382">
    <property type="entry name" value="AAA"/>
    <property type="match status" value="1"/>
</dbReference>
<evidence type="ECO:0000259" key="17">
    <source>
        <dbReference type="PROSITE" id="PS50901"/>
    </source>
</evidence>
<keyword evidence="6 14" id="KW-0547">Nucleotide-binding</keyword>
<feature type="coiled-coil region" evidence="15">
    <location>
        <begin position="478"/>
        <end position="520"/>
    </location>
</feature>
<keyword evidence="5 16" id="KW-0812">Transmembrane</keyword>
<gene>
    <name evidence="18" type="ORF">Q5M86_00900</name>
</gene>
<dbReference type="InterPro" id="IPR050206">
    <property type="entry name" value="FtsK/SpoIIIE/SftA"/>
</dbReference>
<feature type="domain" description="FtsK" evidence="17">
    <location>
        <begin position="870"/>
        <end position="1071"/>
    </location>
</feature>
<evidence type="ECO:0000256" key="9">
    <source>
        <dbReference type="ARBA" id="ARBA00022989"/>
    </source>
</evidence>
<dbReference type="PROSITE" id="PS50901">
    <property type="entry name" value="FTSK"/>
    <property type="match status" value="1"/>
</dbReference>
<dbReference type="PANTHER" id="PTHR22683">
    <property type="entry name" value="SPORULATION PROTEIN RELATED"/>
    <property type="match status" value="1"/>
</dbReference>
<feature type="transmembrane region" description="Helical" evidence="16">
    <location>
        <begin position="122"/>
        <end position="144"/>
    </location>
</feature>
<evidence type="ECO:0000256" key="14">
    <source>
        <dbReference type="PROSITE-ProRule" id="PRU00289"/>
    </source>
</evidence>
<dbReference type="Proteomes" id="UP001175147">
    <property type="component" value="Unassembled WGS sequence"/>
</dbReference>
<evidence type="ECO:0000313" key="18">
    <source>
        <dbReference type="EMBL" id="MDO7019325.1"/>
    </source>
</evidence>
<evidence type="ECO:0000256" key="6">
    <source>
        <dbReference type="ARBA" id="ARBA00022741"/>
    </source>
</evidence>
<keyword evidence="9 16" id="KW-1133">Transmembrane helix</keyword>
<dbReference type="Gene3D" id="1.10.10.10">
    <property type="entry name" value="Winged helix-like DNA-binding domain superfamily/Winged helix DNA-binding domain"/>
    <property type="match status" value="1"/>
</dbReference>
<evidence type="ECO:0000256" key="7">
    <source>
        <dbReference type="ARBA" id="ARBA00022829"/>
    </source>
</evidence>
<feature type="transmembrane region" description="Helical" evidence="16">
    <location>
        <begin position="42"/>
        <end position="63"/>
    </location>
</feature>
<evidence type="ECO:0000256" key="4">
    <source>
        <dbReference type="ARBA" id="ARBA00022618"/>
    </source>
</evidence>
<keyword evidence="8 14" id="KW-0067">ATP-binding</keyword>
<evidence type="ECO:0000256" key="10">
    <source>
        <dbReference type="ARBA" id="ARBA00023125"/>
    </source>
</evidence>
<keyword evidence="15" id="KW-0175">Coiled coil</keyword>
<name>A0ABT8YWQ6_9SPIR</name>
<dbReference type="Pfam" id="PF01580">
    <property type="entry name" value="FtsK_SpoIIIE"/>
    <property type="match status" value="1"/>
</dbReference>
<evidence type="ECO:0000256" key="11">
    <source>
        <dbReference type="ARBA" id="ARBA00023136"/>
    </source>
</evidence>
<feature type="transmembrane region" description="Helical" evidence="16">
    <location>
        <begin position="164"/>
        <end position="189"/>
    </location>
</feature>
<dbReference type="InterPro" id="IPR018541">
    <property type="entry name" value="Ftsk_gamma"/>
</dbReference>
<feature type="binding site" evidence="14">
    <location>
        <begin position="887"/>
        <end position="894"/>
    </location>
    <ligand>
        <name>ATP</name>
        <dbReference type="ChEBI" id="CHEBI:30616"/>
    </ligand>
</feature>
<keyword evidence="4" id="KW-0132">Cell division</keyword>
<dbReference type="InterPro" id="IPR036388">
    <property type="entry name" value="WH-like_DNA-bd_sf"/>
</dbReference>
<reference evidence="18" key="1">
    <citation type="submission" date="2023-07" db="EMBL/GenBank/DDBJ databases">
        <title>Mucosal microbiota of week-old chicken and adult hens.</title>
        <authorList>
            <person name="Volf J."/>
            <person name="Karasova D."/>
            <person name="Crhanova M."/>
            <person name="Faldynova M."/>
            <person name="Prikrylova H."/>
            <person name="Zeman M."/>
            <person name="Babak V."/>
            <person name="Rajova J."/>
            <person name="Rychlik I."/>
        </authorList>
    </citation>
    <scope>NUCLEOTIDE SEQUENCE</scope>
    <source>
        <strain evidence="18">ET902</strain>
    </source>
</reference>
<dbReference type="Gene3D" id="3.40.50.300">
    <property type="entry name" value="P-loop containing nucleotide triphosphate hydrolases"/>
    <property type="match status" value="1"/>
</dbReference>
<protein>
    <submittedName>
        <fullName evidence="18">DNA translocase FtsK 4TM domain-containing protein</fullName>
    </submittedName>
</protein>
<dbReference type="InterPro" id="IPR002543">
    <property type="entry name" value="FtsK_dom"/>
</dbReference>
<evidence type="ECO:0000256" key="16">
    <source>
        <dbReference type="SAM" id="Phobius"/>
    </source>
</evidence>
<feature type="transmembrane region" description="Helical" evidence="16">
    <location>
        <begin position="83"/>
        <end position="110"/>
    </location>
</feature>
<dbReference type="EMBL" id="JAUPBM010000005">
    <property type="protein sequence ID" value="MDO7019325.1"/>
    <property type="molecule type" value="Genomic_DNA"/>
</dbReference>
<accession>A0ABT8YWQ6</accession>
<dbReference type="InterPro" id="IPR025199">
    <property type="entry name" value="FtsK_4TM"/>
</dbReference>
<keyword evidence="3" id="KW-1003">Cell membrane</keyword>